<feature type="domain" description="Phage tail protein C-terminal" evidence="1">
    <location>
        <begin position="245"/>
        <end position="386"/>
    </location>
</feature>
<reference evidence="2 3" key="1">
    <citation type="submission" date="2020-07" db="EMBL/GenBank/DDBJ databases">
        <title>Diversity of carbapenemase encoding genes among Pseudomonas putida group clinical isolates in a tertiary Brazilian hospital.</title>
        <authorList>
            <person name="Alberto-Lei F."/>
            <person name="Nodari C.S."/>
            <person name="Streling A.P."/>
            <person name="Paulino J.T."/>
            <person name="Bessa-Neto F.O."/>
            <person name="Cayo R."/>
            <person name="Gales A.C."/>
        </authorList>
    </citation>
    <scope>NUCLEOTIDE SEQUENCE [LARGE SCALE GENOMIC DNA]</scope>
    <source>
        <strain evidence="2 3">14802</strain>
    </source>
</reference>
<sequence>MPWYRQGTVAVTNGQTTVTGVSTDFALNARVGDAFQGPDGRWYEVANIASSTVLSILPAYQGSTVAAGSYGLAPMQGYVKESADRLRQLVEQYGGTLALFGNATDVVTLRTNIGAAKSGVNGDITSITGLTTALSIEQGGTGATTAAAARTALNVMAVGAGGWLGASTVDNGNMNSARQTGLYSALNAINSPASALQLLSTDWGADPRWQSQLALGVSLNRAFFRSILKDQTGATSWAEFYHTGNTTRGSGGALSAASPILRIANVAGTERKDLLEHTFEPAGEWGVSNDEARGVTVERLGVGVYLVKGSLGLALEGWRIQDPCSPDGGRMLGITQSDQDTQGVVTIRLFKQRWTLDDDGEMHLGIGAPLEVPLNSWIDVRLEMPALPTPTEQPPA</sequence>
<comment type="caution">
    <text evidence="2">The sequence shown here is derived from an EMBL/GenBank/DDBJ whole genome shotgun (WGS) entry which is preliminary data.</text>
</comment>
<name>A0A7W2JZ12_9PSED</name>
<dbReference type="EMBL" id="JACGDE010000019">
    <property type="protein sequence ID" value="MBA6067705.1"/>
    <property type="molecule type" value="Genomic_DNA"/>
</dbReference>
<evidence type="ECO:0000313" key="3">
    <source>
        <dbReference type="Proteomes" id="UP000541770"/>
    </source>
</evidence>
<proteinExistence type="predicted"/>
<protein>
    <recommendedName>
        <fullName evidence="1">Phage tail protein C-terminal domain-containing protein</fullName>
    </recommendedName>
</protein>
<evidence type="ECO:0000313" key="2">
    <source>
        <dbReference type="EMBL" id="MBA6067705.1"/>
    </source>
</evidence>
<accession>A0A7W2JZ12</accession>
<dbReference type="RefSeq" id="WP_182324506.1">
    <property type="nucleotide sequence ID" value="NZ_JACGDE010000019.1"/>
</dbReference>
<evidence type="ECO:0000259" key="1">
    <source>
        <dbReference type="Pfam" id="PF25670"/>
    </source>
</evidence>
<gene>
    <name evidence="2" type="ORF">H4C75_23495</name>
</gene>
<dbReference type="Proteomes" id="UP000541770">
    <property type="component" value="Unassembled WGS sequence"/>
</dbReference>
<dbReference type="Pfam" id="PF25670">
    <property type="entry name" value="Phage_tail_C_2"/>
    <property type="match status" value="1"/>
</dbReference>
<organism evidence="2 3">
    <name type="scientific">Pseudomonas mosselii</name>
    <dbReference type="NCBI Taxonomy" id="78327"/>
    <lineage>
        <taxon>Bacteria</taxon>
        <taxon>Pseudomonadati</taxon>
        <taxon>Pseudomonadota</taxon>
        <taxon>Gammaproteobacteria</taxon>
        <taxon>Pseudomonadales</taxon>
        <taxon>Pseudomonadaceae</taxon>
        <taxon>Pseudomonas</taxon>
    </lineage>
</organism>
<dbReference type="InterPro" id="IPR058008">
    <property type="entry name" value="Gp26_C"/>
</dbReference>
<dbReference type="AlphaFoldDB" id="A0A7W2JZ12"/>